<keyword evidence="2" id="KW-0614">Plasmid</keyword>
<evidence type="ECO:0000313" key="3">
    <source>
        <dbReference type="EMBL" id="SFH65506.1"/>
    </source>
</evidence>
<dbReference type="Proteomes" id="UP000185487">
    <property type="component" value="Plasmid CBMB27-p1"/>
</dbReference>
<dbReference type="EMBL" id="CP015368">
    <property type="protein sequence ID" value="APT34989.1"/>
    <property type="molecule type" value="Genomic_DNA"/>
</dbReference>
<feature type="region of interest" description="Disordered" evidence="1">
    <location>
        <begin position="269"/>
        <end position="294"/>
    </location>
</feature>
<reference evidence="2 4" key="1">
    <citation type="submission" date="2016-04" db="EMBL/GenBank/DDBJ databases">
        <title>Complete genome sequencing and analysis of CBMB27, Methylobacterium phyllosphaerae isolated from leaf tissues of rice (Oryza sativa L.).</title>
        <authorList>
            <person name="Lee Y."/>
            <person name="Hwangbo K."/>
            <person name="Chung H."/>
            <person name="Yoo J."/>
            <person name="Kim K.Y."/>
            <person name="Sa T.M."/>
            <person name="Um Y."/>
            <person name="Madhaiyan M."/>
        </authorList>
    </citation>
    <scope>NUCLEOTIDE SEQUENCE [LARGE SCALE GENOMIC DNA]</scope>
    <source>
        <strain evidence="2 4">CBMB27</strain>
        <plasmid evidence="2 4">CBMB27-p1</plasmid>
    </source>
</reference>
<feature type="region of interest" description="Disordered" evidence="1">
    <location>
        <begin position="100"/>
        <end position="198"/>
    </location>
</feature>
<keyword evidence="4" id="KW-1185">Reference proteome</keyword>
<evidence type="ECO:0000256" key="1">
    <source>
        <dbReference type="SAM" id="MobiDB-lite"/>
    </source>
</evidence>
<dbReference type="Proteomes" id="UP000199140">
    <property type="component" value="Unassembled WGS sequence"/>
</dbReference>
<gene>
    <name evidence="2" type="ORF">MCBMB27_05698</name>
    <name evidence="3" type="ORF">SAMN05192567_14012</name>
</gene>
<proteinExistence type="predicted"/>
<name>A0AAE8L9I5_9HYPH</name>
<accession>A0AAE8L9I5</accession>
<dbReference type="EMBL" id="FOPK01000040">
    <property type="protein sequence ID" value="SFH65506.1"/>
    <property type="molecule type" value="Genomic_DNA"/>
</dbReference>
<reference evidence="3 5" key="2">
    <citation type="submission" date="2016-10" db="EMBL/GenBank/DDBJ databases">
        <authorList>
            <person name="Varghese N."/>
            <person name="Submissions S."/>
        </authorList>
    </citation>
    <scope>NUCLEOTIDE SEQUENCE [LARGE SCALE GENOMIC DNA]</scope>
    <source>
        <strain evidence="3 5">CBMB27</strain>
    </source>
</reference>
<dbReference type="KEGG" id="mphy:MCBMB27_05698"/>
<protein>
    <submittedName>
        <fullName evidence="3">Uncharacterized protein</fullName>
    </submittedName>
</protein>
<evidence type="ECO:0000313" key="2">
    <source>
        <dbReference type="EMBL" id="APT34989.1"/>
    </source>
</evidence>
<sequence length="333" mass="36975">MNSGRRWRRPSRNWRSRVASTICRGRCGGSSRRTLPAGTRRLCLRADDNLAHLQSPALSDRGKTRICEWYKIVLVGLDMPEAAPGQPPHDFLVVGRSRTGPLVATPDRRDGQGGRVLRPADRPVARQPARSRRCRPAPARPRKDGWHAPRRHPRSPQSHHQCPPGTVRRPGNARRRGPARRAGEHAAGGYLRRSPGSGLESRVGLVCVGAEAWLTRTRPLQGDDDGLLLVRDIAVLRLAGTELVVREAGEPVGGRASWPWPMPSWPPARARWSPRPGRWTTARPHGSCGSSTPPFWTARRHRTALRAVQSAWSRPRRHPRLWAGFGVHVGGEI</sequence>
<evidence type="ECO:0000313" key="4">
    <source>
        <dbReference type="Proteomes" id="UP000185487"/>
    </source>
</evidence>
<geneLocation type="plasmid" evidence="2 4">
    <name>CBMB27-p1</name>
</geneLocation>
<organism evidence="3 5">
    <name type="scientific">Methylobacterium phyllosphaerae</name>
    <dbReference type="NCBI Taxonomy" id="418223"/>
    <lineage>
        <taxon>Bacteria</taxon>
        <taxon>Pseudomonadati</taxon>
        <taxon>Pseudomonadota</taxon>
        <taxon>Alphaproteobacteria</taxon>
        <taxon>Hyphomicrobiales</taxon>
        <taxon>Methylobacteriaceae</taxon>
        <taxon>Methylobacterium</taxon>
    </lineage>
</organism>
<feature type="compositionally biased region" description="Basic and acidic residues" evidence="1">
    <location>
        <begin position="106"/>
        <end position="124"/>
    </location>
</feature>
<dbReference type="AlphaFoldDB" id="A0AAE8L9I5"/>
<evidence type="ECO:0000313" key="5">
    <source>
        <dbReference type="Proteomes" id="UP000199140"/>
    </source>
</evidence>